<accession>A0A813L138</accession>
<reference evidence="2" key="1">
    <citation type="submission" date="2021-02" db="EMBL/GenBank/DDBJ databases">
        <authorList>
            <person name="Dougan E. K."/>
            <person name="Rhodes N."/>
            <person name="Thang M."/>
            <person name="Chan C."/>
        </authorList>
    </citation>
    <scope>NUCLEOTIDE SEQUENCE</scope>
</reference>
<dbReference type="EMBL" id="CAJNNW010033557">
    <property type="protein sequence ID" value="CAE8719519.1"/>
    <property type="molecule type" value="Genomic_DNA"/>
</dbReference>
<evidence type="ECO:0000256" key="1">
    <source>
        <dbReference type="SAM" id="MobiDB-lite"/>
    </source>
</evidence>
<organism evidence="2 3">
    <name type="scientific">Polarella glacialis</name>
    <name type="common">Dinoflagellate</name>
    <dbReference type="NCBI Taxonomy" id="89957"/>
    <lineage>
        <taxon>Eukaryota</taxon>
        <taxon>Sar</taxon>
        <taxon>Alveolata</taxon>
        <taxon>Dinophyceae</taxon>
        <taxon>Suessiales</taxon>
        <taxon>Suessiaceae</taxon>
        <taxon>Polarella</taxon>
    </lineage>
</organism>
<proteinExistence type="predicted"/>
<dbReference type="Proteomes" id="UP000626109">
    <property type="component" value="Unassembled WGS sequence"/>
</dbReference>
<evidence type="ECO:0000313" key="3">
    <source>
        <dbReference type="Proteomes" id="UP000626109"/>
    </source>
</evidence>
<evidence type="ECO:0000313" key="2">
    <source>
        <dbReference type="EMBL" id="CAE8719519.1"/>
    </source>
</evidence>
<comment type="caution">
    <text evidence="2">The sequence shown here is derived from an EMBL/GenBank/DDBJ whole genome shotgun (WGS) entry which is preliminary data.</text>
</comment>
<feature type="region of interest" description="Disordered" evidence="1">
    <location>
        <begin position="1"/>
        <end position="24"/>
    </location>
</feature>
<gene>
    <name evidence="2" type="ORF">PGLA2088_LOCUS40712</name>
</gene>
<dbReference type="AlphaFoldDB" id="A0A813L138"/>
<name>A0A813L138_POLGL</name>
<sequence>MALHALQEVDSRGGGAQDEFDATRPQELEMTAQDTGFAANMGRPVSEASDLHEECDERFQPFRPNWQQWRNQDPRPVDRTMVEVPSGDRLVKTKNGLARISSGLVRFSVVQGIKFRNDAEALLFLIRQGLPATSRAWSLQSLEKAFQMKVRIGSWSRYSVPFDAYLSLFPRTFELFGSDRQFVRALHMSATCVVDSIEDVMMRLAMARHHGYVEQQTPIDGTARTPCVRTPQISTSCAKAMYLPSPGPSAPVF</sequence>
<protein>
    <submittedName>
        <fullName evidence="2">Uncharacterized protein</fullName>
    </submittedName>
</protein>